<comment type="caution">
    <text evidence="1">The sequence shown here is derived from an EMBL/GenBank/DDBJ whole genome shotgun (WGS) entry which is preliminary data.</text>
</comment>
<accession>A0ACA9MRE9</accession>
<proteinExistence type="predicted"/>
<evidence type="ECO:0000313" key="2">
    <source>
        <dbReference type="Proteomes" id="UP000789702"/>
    </source>
</evidence>
<sequence length="290" mass="34234">LHNCIPHIRFFHLSINELRLVISKYKCILPDKLLNEIYKHLSNTKFIYNNLPRREAVYYFNSKIIKAKDAALIASWIDEKKGIPYRFKDIPFKFKLIYRASSNEFRADKFHEICDGEEQTIVIIKVRNSNEIIGGYNPLDWHEEDLIKNKKNIDLFDDVMDEYDEYKFKETSKSFIFSLSSLSNGATPRLSRVYSKKKAITLCMNKGPCFGFRDLWIEYSSPRFAVGISDQHSYETKIIDKNIFEIEEYEVFQIKRVSILSGFARQMFKKKSVNIKYNEDNEVLENTVAH</sequence>
<reference evidence="1" key="1">
    <citation type="submission" date="2021-06" db="EMBL/GenBank/DDBJ databases">
        <authorList>
            <person name="Kallberg Y."/>
            <person name="Tangrot J."/>
            <person name="Rosling A."/>
        </authorList>
    </citation>
    <scope>NUCLEOTIDE SEQUENCE</scope>
    <source>
        <strain evidence="1">IL203A</strain>
    </source>
</reference>
<name>A0ACA9MRE9_9GLOM</name>
<keyword evidence="2" id="KW-1185">Reference proteome</keyword>
<feature type="non-terminal residue" evidence="1">
    <location>
        <position position="1"/>
    </location>
</feature>
<dbReference type="Proteomes" id="UP000789702">
    <property type="component" value="Unassembled WGS sequence"/>
</dbReference>
<evidence type="ECO:0000313" key="1">
    <source>
        <dbReference type="EMBL" id="CAG8606425.1"/>
    </source>
</evidence>
<dbReference type="EMBL" id="CAJVPU010010530">
    <property type="protein sequence ID" value="CAG8606425.1"/>
    <property type="molecule type" value="Genomic_DNA"/>
</dbReference>
<organism evidence="1 2">
    <name type="scientific">Dentiscutata heterogama</name>
    <dbReference type="NCBI Taxonomy" id="1316150"/>
    <lineage>
        <taxon>Eukaryota</taxon>
        <taxon>Fungi</taxon>
        <taxon>Fungi incertae sedis</taxon>
        <taxon>Mucoromycota</taxon>
        <taxon>Glomeromycotina</taxon>
        <taxon>Glomeromycetes</taxon>
        <taxon>Diversisporales</taxon>
        <taxon>Gigasporaceae</taxon>
        <taxon>Dentiscutata</taxon>
    </lineage>
</organism>
<protein>
    <submittedName>
        <fullName evidence="1">5497_t:CDS:1</fullName>
    </submittedName>
</protein>
<gene>
    <name evidence="1" type="ORF">DHETER_LOCUS7453</name>
</gene>